<evidence type="ECO:0000313" key="2">
    <source>
        <dbReference type="Proteomes" id="UP000585836"/>
    </source>
</evidence>
<comment type="caution">
    <text evidence="1">The sequence shown here is derived from an EMBL/GenBank/DDBJ whole genome shotgun (WGS) entry which is preliminary data.</text>
</comment>
<proteinExistence type="predicted"/>
<dbReference type="AlphaFoldDB" id="A0A7W9UW11"/>
<dbReference type="EMBL" id="JACHJK010000022">
    <property type="protein sequence ID" value="MBB5932204.1"/>
    <property type="molecule type" value="Genomic_DNA"/>
</dbReference>
<protein>
    <submittedName>
        <fullName evidence="1">Uncharacterized protein</fullName>
    </submittedName>
</protein>
<dbReference type="Proteomes" id="UP000585836">
    <property type="component" value="Unassembled WGS sequence"/>
</dbReference>
<sequence length="48" mass="5127">MTAAASVAAAVGCGPAIWRASSLDCVDEMLRPIARLAEDIERILRTRV</sequence>
<reference evidence="1 2" key="1">
    <citation type="submission" date="2020-08" db="EMBL/GenBank/DDBJ databases">
        <title>Genomic Encyclopedia of Type Strains, Phase III (KMG-III): the genomes of soil and plant-associated and newly described type strains.</title>
        <authorList>
            <person name="Whitman W."/>
        </authorList>
    </citation>
    <scope>NUCLEOTIDE SEQUENCE [LARGE SCALE GENOMIC DNA]</scope>
    <source>
        <strain evidence="1 2">CECT 3313</strain>
    </source>
</reference>
<evidence type="ECO:0000313" key="1">
    <source>
        <dbReference type="EMBL" id="MBB5932204.1"/>
    </source>
</evidence>
<gene>
    <name evidence="1" type="ORF">FHS34_007713</name>
</gene>
<keyword evidence="2" id="KW-1185">Reference proteome</keyword>
<name>A0A7W9UW11_9ACTN</name>
<accession>A0A7W9UW11</accession>
<organism evidence="1 2">
    <name type="scientific">Streptomyces echinatus</name>
    <dbReference type="NCBI Taxonomy" id="67293"/>
    <lineage>
        <taxon>Bacteria</taxon>
        <taxon>Bacillati</taxon>
        <taxon>Actinomycetota</taxon>
        <taxon>Actinomycetes</taxon>
        <taxon>Kitasatosporales</taxon>
        <taxon>Streptomycetaceae</taxon>
        <taxon>Streptomyces</taxon>
    </lineage>
</organism>
<dbReference type="RefSeq" id="WP_184974261.1">
    <property type="nucleotide sequence ID" value="NZ_BAAAWF010000091.1"/>
</dbReference>